<sequence length="91" mass="10198">MSSAMKYLGVVVLVCIHSNTVHQSIFPSKVQVRSFGTGRSRTVHYPEDLEPAGRKLRLRTTGVNRGGRPLRSLQAQALMGRRRRASQQRVP</sequence>
<feature type="region of interest" description="Disordered" evidence="1">
    <location>
        <begin position="61"/>
        <end position="91"/>
    </location>
</feature>
<keyword evidence="3" id="KW-1185">Reference proteome</keyword>
<comment type="caution">
    <text evidence="2">The sequence shown here is derived from an EMBL/GenBank/DDBJ whole genome shotgun (WGS) entry which is preliminary data.</text>
</comment>
<protein>
    <submittedName>
        <fullName evidence="2">Uncharacterized protein</fullName>
    </submittedName>
</protein>
<organism evidence="2 3">
    <name type="scientific">Tilletiaria anomala (strain ATCC 24038 / CBS 436.72 / UBC 951)</name>
    <dbReference type="NCBI Taxonomy" id="1037660"/>
    <lineage>
        <taxon>Eukaryota</taxon>
        <taxon>Fungi</taxon>
        <taxon>Dikarya</taxon>
        <taxon>Basidiomycota</taxon>
        <taxon>Ustilaginomycotina</taxon>
        <taxon>Exobasidiomycetes</taxon>
        <taxon>Georgefischeriales</taxon>
        <taxon>Tilletiariaceae</taxon>
        <taxon>Tilletiaria</taxon>
    </lineage>
</organism>
<gene>
    <name evidence="2" type="ORF">K437DRAFT_162395</name>
</gene>
<evidence type="ECO:0000313" key="3">
    <source>
        <dbReference type="Proteomes" id="UP000027361"/>
    </source>
</evidence>
<proteinExistence type="predicted"/>
<dbReference type="HOGENOM" id="CLU_2428615_0_0_1"/>
<evidence type="ECO:0000256" key="1">
    <source>
        <dbReference type="SAM" id="MobiDB-lite"/>
    </source>
</evidence>
<dbReference type="AlphaFoldDB" id="A0A066WFZ3"/>
<reference evidence="2 3" key="1">
    <citation type="submission" date="2014-05" db="EMBL/GenBank/DDBJ databases">
        <title>Draft genome sequence of a rare smut relative, Tilletiaria anomala UBC 951.</title>
        <authorList>
            <consortium name="DOE Joint Genome Institute"/>
            <person name="Toome M."/>
            <person name="Kuo A."/>
            <person name="Henrissat B."/>
            <person name="Lipzen A."/>
            <person name="Tritt A."/>
            <person name="Yoshinaga Y."/>
            <person name="Zane M."/>
            <person name="Barry K."/>
            <person name="Grigoriev I.V."/>
            <person name="Spatafora J.W."/>
            <person name="Aimea M.C."/>
        </authorList>
    </citation>
    <scope>NUCLEOTIDE SEQUENCE [LARGE SCALE GENOMIC DNA]</scope>
    <source>
        <strain evidence="2 3">UBC 951</strain>
    </source>
</reference>
<feature type="compositionally biased region" description="Basic residues" evidence="1">
    <location>
        <begin position="80"/>
        <end position="91"/>
    </location>
</feature>
<dbReference type="EMBL" id="JMSN01000007">
    <property type="protein sequence ID" value="KDN52716.1"/>
    <property type="molecule type" value="Genomic_DNA"/>
</dbReference>
<evidence type="ECO:0000313" key="2">
    <source>
        <dbReference type="EMBL" id="KDN52716.1"/>
    </source>
</evidence>
<dbReference type="GeneID" id="25261752"/>
<dbReference type="RefSeq" id="XP_013245555.1">
    <property type="nucleotide sequence ID" value="XM_013390101.1"/>
</dbReference>
<dbReference type="Proteomes" id="UP000027361">
    <property type="component" value="Unassembled WGS sequence"/>
</dbReference>
<accession>A0A066WFZ3</accession>
<dbReference type="InParanoid" id="A0A066WFZ3"/>
<name>A0A066WFZ3_TILAU</name>